<keyword evidence="7" id="KW-1006">Bacterial flagellum protein export</keyword>
<feature type="transmembrane region" description="Helical" evidence="7">
    <location>
        <begin position="15"/>
        <end position="38"/>
    </location>
</feature>
<keyword evidence="8" id="KW-0966">Cell projection</keyword>
<dbReference type="PROSITE" id="PS00994">
    <property type="entry name" value="FHIPEP"/>
    <property type="match status" value="1"/>
</dbReference>
<reference evidence="8 9" key="1">
    <citation type="submission" date="2017-09" db="EMBL/GenBank/DDBJ databases">
        <title>Depth-based differentiation of microbial function through sediment-hosted aquifers and enrichment of novel symbionts in the deep terrestrial subsurface.</title>
        <authorList>
            <person name="Probst A.J."/>
            <person name="Ladd B."/>
            <person name="Jarett J.K."/>
            <person name="Geller-Mcgrath D.E."/>
            <person name="Sieber C.M."/>
            <person name="Emerson J.B."/>
            <person name="Anantharaman K."/>
            <person name="Thomas B.C."/>
            <person name="Malmstrom R."/>
            <person name="Stieglmeier M."/>
            <person name="Klingl A."/>
            <person name="Woyke T."/>
            <person name="Ryan C.M."/>
            <person name="Banfield J.F."/>
        </authorList>
    </citation>
    <scope>NUCLEOTIDE SEQUENCE [LARGE SCALE GENOMIC DNA]</scope>
    <source>
        <strain evidence="8">CG17_big_fil_post_rev_8_21_14_2_50_48_46</strain>
    </source>
</reference>
<dbReference type="NCBIfam" id="TIGR01398">
    <property type="entry name" value="FlhA"/>
    <property type="match status" value="1"/>
</dbReference>
<evidence type="ECO:0000256" key="6">
    <source>
        <dbReference type="ARBA" id="ARBA00023136"/>
    </source>
</evidence>
<keyword evidence="6 7" id="KW-0472">Membrane</keyword>
<dbReference type="PANTHER" id="PTHR30161:SF1">
    <property type="entry name" value="FLAGELLAR BIOSYNTHESIS PROTEIN FLHA-RELATED"/>
    <property type="match status" value="1"/>
</dbReference>
<dbReference type="InterPro" id="IPR042194">
    <property type="entry name" value="FHIPEP_1"/>
</dbReference>
<dbReference type="Proteomes" id="UP000231019">
    <property type="component" value="Unassembled WGS sequence"/>
</dbReference>
<dbReference type="GO" id="GO:0005886">
    <property type="term" value="C:plasma membrane"/>
    <property type="evidence" value="ECO:0007669"/>
    <property type="project" value="UniProtKB-SubCell"/>
</dbReference>
<dbReference type="InterPro" id="IPR042196">
    <property type="entry name" value="FHIPEP_4"/>
</dbReference>
<dbReference type="Gene3D" id="3.40.50.12790">
    <property type="entry name" value="FHIPEP family, domain 4"/>
    <property type="match status" value="1"/>
</dbReference>
<evidence type="ECO:0000256" key="3">
    <source>
        <dbReference type="ARBA" id="ARBA00022475"/>
    </source>
</evidence>
<dbReference type="InterPro" id="IPR006301">
    <property type="entry name" value="FlhA"/>
</dbReference>
<name>A0A2M7FZ57_9BACT</name>
<keyword evidence="8" id="KW-0282">Flagellum</keyword>
<dbReference type="GO" id="GO:0044780">
    <property type="term" value="P:bacterial-type flagellum assembly"/>
    <property type="evidence" value="ECO:0007669"/>
    <property type="project" value="InterPro"/>
</dbReference>
<dbReference type="Gene3D" id="1.10.8.540">
    <property type="entry name" value="FHIPEP family, domain 3"/>
    <property type="match status" value="1"/>
</dbReference>
<keyword evidence="7" id="KW-0653">Protein transport</keyword>
<dbReference type="InterPro" id="IPR001712">
    <property type="entry name" value="T3SS_FHIPEP"/>
</dbReference>
<protein>
    <recommendedName>
        <fullName evidence="7">Flagellar biosynthesis protein FlhA</fullName>
    </recommendedName>
</protein>
<dbReference type="InterPro" id="IPR042193">
    <property type="entry name" value="FHIPEP_3"/>
</dbReference>
<dbReference type="PANTHER" id="PTHR30161">
    <property type="entry name" value="FLAGELLAR EXPORT PROTEIN, MEMBRANE FLHA SUBUNIT-RELATED"/>
    <property type="match status" value="1"/>
</dbReference>
<keyword evidence="5 7" id="KW-1133">Transmembrane helix</keyword>
<comment type="subcellular location">
    <subcellularLocation>
        <location evidence="1 7">Cell membrane</location>
        <topology evidence="1 7">Multi-pass membrane protein</topology>
    </subcellularLocation>
</comment>
<dbReference type="PRINTS" id="PR00949">
    <property type="entry name" value="TYPE3IMAPROT"/>
</dbReference>
<organism evidence="8 9">
    <name type="scientific">bacterium (Candidatus Blackallbacteria) CG17_big_fil_post_rev_8_21_14_2_50_48_46</name>
    <dbReference type="NCBI Taxonomy" id="2014261"/>
    <lineage>
        <taxon>Bacteria</taxon>
        <taxon>Candidatus Blackallbacteria</taxon>
    </lineage>
</organism>
<dbReference type="GO" id="GO:0009306">
    <property type="term" value="P:protein secretion"/>
    <property type="evidence" value="ECO:0007669"/>
    <property type="project" value="InterPro"/>
</dbReference>
<feature type="transmembrane region" description="Helical" evidence="7">
    <location>
        <begin position="82"/>
        <end position="108"/>
    </location>
</feature>
<evidence type="ECO:0000313" key="9">
    <source>
        <dbReference type="Proteomes" id="UP000231019"/>
    </source>
</evidence>
<keyword evidence="7" id="KW-0813">Transport</keyword>
<evidence type="ECO:0000256" key="5">
    <source>
        <dbReference type="ARBA" id="ARBA00022989"/>
    </source>
</evidence>
<evidence type="ECO:0000256" key="7">
    <source>
        <dbReference type="RuleBase" id="RU364093"/>
    </source>
</evidence>
<keyword evidence="7" id="KW-1005">Bacterial flagellum biogenesis</keyword>
<evidence type="ECO:0000256" key="2">
    <source>
        <dbReference type="ARBA" id="ARBA00008835"/>
    </source>
</evidence>
<feature type="transmembrane region" description="Helical" evidence="7">
    <location>
        <begin position="219"/>
        <end position="241"/>
    </location>
</feature>
<dbReference type="PIRSF" id="PIRSF005419">
    <property type="entry name" value="FlhA"/>
    <property type="match status" value="1"/>
</dbReference>
<accession>A0A2M7FZ57</accession>
<gene>
    <name evidence="7 8" type="primary">flhA</name>
    <name evidence="8" type="ORF">COW36_20880</name>
</gene>
<comment type="caution">
    <text evidence="8">The sequence shown here is derived from an EMBL/GenBank/DDBJ whole genome shotgun (WGS) entry which is preliminary data.</text>
</comment>
<feature type="transmembrane region" description="Helical" evidence="7">
    <location>
        <begin position="177"/>
        <end position="199"/>
    </location>
</feature>
<dbReference type="Gene3D" id="3.40.30.60">
    <property type="entry name" value="FHIPEP family, domain 1"/>
    <property type="match status" value="1"/>
</dbReference>
<dbReference type="Pfam" id="PF00771">
    <property type="entry name" value="FHIPEP"/>
    <property type="match status" value="1"/>
</dbReference>
<feature type="transmembrane region" description="Helical" evidence="7">
    <location>
        <begin position="50"/>
        <end position="70"/>
    </location>
</feature>
<keyword evidence="4 7" id="KW-0812">Transmembrane</keyword>
<keyword evidence="8" id="KW-0969">Cilium</keyword>
<comment type="similarity">
    <text evidence="2 7">Belongs to the FHIPEP (flagella/HR/invasion proteins export pore) family.</text>
</comment>
<sequence length="691" mass="75812">MIAIICLMMVPLPTWVLDILLTLNVSLGLMVLMVSLYVNRPLDFSTFPTLLLVLTLFRLSLNISSTRLILLQANAGKVIETFGSFVIGGNYVVGILIFIILVVVQFVVITNGAGRISEVAARFTLDAMPGKQMAIDADLNSGLIDEEQAKERRRDIQREADFYGSMDGASKFVRGDAIAGIIITFVNVIGGIIIGTLQLGMPVVQAMQRYTVLTIGDGLVSQIPAMVIAIATGILVSRAAGESKLGERVSRQLLNVPRGLLVVSFFLLLLGLFTPLPKIPFLILSGLLTAIGFIMMREEEREAEEDKATGGSKALGSGKEIQPALAPAQAGMLSTRKEPEDMIKLLKVDPMELEIGYRLIPLVDAEQGGDLLERITKIRRQMALQLGLVLPPIRVRDNIQLKPRDYSIKLRGIEVARGEVHVGHYLAMNPGMVNDPLDGVQTVEPVFNLPAVWITEGQKERAEILGYTVFDPSTVVATHLTEIVKRYAADILTRQDVQRLLDSVREEAPAVVDELMPSLLSVGEIQRVLQNLLAERVSVRDMIPILEALANHSRATKDPDLLTEHARLAVARSICQPLRSPQGMLPALTLAAELEQIMTESVTRTDQGLTLLLEPQIAQQVVNNIAQKVEEMAGKGFHQPILLCSSKIRLVLRRLTERALPMLTVLSYNEVMAQEAQIQTIGRVDLSLQVN</sequence>
<feature type="transmembrane region" description="Helical" evidence="7">
    <location>
        <begin position="253"/>
        <end position="273"/>
    </location>
</feature>
<comment type="caution">
    <text evidence="7">Lacks conserved residue(s) required for the propagation of feature annotation.</text>
</comment>
<keyword evidence="3 7" id="KW-1003">Cell membrane</keyword>
<dbReference type="EMBL" id="PFFQ01000059">
    <property type="protein sequence ID" value="PIW14651.1"/>
    <property type="molecule type" value="Genomic_DNA"/>
</dbReference>
<comment type="function">
    <text evidence="7">Required for formation of the rod structure of the flagellar apparatus. Together with FliI and FliH, may constitute the export apparatus of flagellin.</text>
</comment>
<dbReference type="InterPro" id="IPR025505">
    <property type="entry name" value="FHIPEP_CS"/>
</dbReference>
<evidence type="ECO:0000256" key="4">
    <source>
        <dbReference type="ARBA" id="ARBA00022692"/>
    </source>
</evidence>
<proteinExistence type="inferred from homology"/>
<evidence type="ECO:0000313" key="8">
    <source>
        <dbReference type="EMBL" id="PIW14651.1"/>
    </source>
</evidence>
<dbReference type="AlphaFoldDB" id="A0A2M7FZ57"/>
<evidence type="ECO:0000256" key="1">
    <source>
        <dbReference type="ARBA" id="ARBA00004651"/>
    </source>
</evidence>